<keyword evidence="4" id="KW-1185">Reference proteome</keyword>
<keyword evidence="2" id="KW-0472">Membrane</keyword>
<sequence length="102" mass="11178">MNGGRPVPVPEISTSLSLVVIVGILAVTVLASLLSPAGRRNARMLKLREHAAVVLDPSASLQDRRESKERIDDVHDEIEANRDDLTSEDGILLEKARSTRLR</sequence>
<keyword evidence="2" id="KW-1133">Transmembrane helix</keyword>
<feature type="transmembrane region" description="Helical" evidence="2">
    <location>
        <begin position="12"/>
        <end position="34"/>
    </location>
</feature>
<organism evidence="3 4">
    <name type="scientific">Amnibacterium soli</name>
    <dbReference type="NCBI Taxonomy" id="1282736"/>
    <lineage>
        <taxon>Bacteria</taxon>
        <taxon>Bacillati</taxon>
        <taxon>Actinomycetota</taxon>
        <taxon>Actinomycetes</taxon>
        <taxon>Micrococcales</taxon>
        <taxon>Microbacteriaceae</taxon>
        <taxon>Amnibacterium</taxon>
    </lineage>
</organism>
<keyword evidence="2" id="KW-0812">Transmembrane</keyword>
<evidence type="ECO:0000256" key="1">
    <source>
        <dbReference type="SAM" id="MobiDB-lite"/>
    </source>
</evidence>
<dbReference type="EMBL" id="BAABLP010000004">
    <property type="protein sequence ID" value="GAA4746829.1"/>
    <property type="molecule type" value="Genomic_DNA"/>
</dbReference>
<evidence type="ECO:0000313" key="3">
    <source>
        <dbReference type="EMBL" id="GAA4746829.1"/>
    </source>
</evidence>
<evidence type="ECO:0000256" key="2">
    <source>
        <dbReference type="SAM" id="Phobius"/>
    </source>
</evidence>
<protein>
    <submittedName>
        <fullName evidence="3">Uncharacterized protein</fullName>
    </submittedName>
</protein>
<evidence type="ECO:0000313" key="4">
    <source>
        <dbReference type="Proteomes" id="UP001500121"/>
    </source>
</evidence>
<feature type="compositionally biased region" description="Basic and acidic residues" evidence="1">
    <location>
        <begin position="62"/>
        <end position="79"/>
    </location>
</feature>
<proteinExistence type="predicted"/>
<gene>
    <name evidence="3" type="ORF">GCM10025783_18610</name>
</gene>
<feature type="region of interest" description="Disordered" evidence="1">
    <location>
        <begin position="58"/>
        <end position="79"/>
    </location>
</feature>
<comment type="caution">
    <text evidence="3">The sequence shown here is derived from an EMBL/GenBank/DDBJ whole genome shotgun (WGS) entry which is preliminary data.</text>
</comment>
<name>A0ABP8Z573_9MICO</name>
<dbReference type="Proteomes" id="UP001500121">
    <property type="component" value="Unassembled WGS sequence"/>
</dbReference>
<accession>A0ABP8Z573</accession>
<reference evidence="4" key="1">
    <citation type="journal article" date="2019" name="Int. J. Syst. Evol. Microbiol.">
        <title>The Global Catalogue of Microorganisms (GCM) 10K type strain sequencing project: providing services to taxonomists for standard genome sequencing and annotation.</title>
        <authorList>
            <consortium name="The Broad Institute Genomics Platform"/>
            <consortium name="The Broad Institute Genome Sequencing Center for Infectious Disease"/>
            <person name="Wu L."/>
            <person name="Ma J."/>
        </authorList>
    </citation>
    <scope>NUCLEOTIDE SEQUENCE [LARGE SCALE GENOMIC DNA]</scope>
    <source>
        <strain evidence="4">JCM 19015</strain>
    </source>
</reference>